<accession>A0A6S9SAI7</accession>
<evidence type="ECO:0000259" key="2">
    <source>
        <dbReference type="Pfam" id="PF03473"/>
    </source>
</evidence>
<sequence length="220" mass="22949">MAALVVVATALHALSLRAVVFRSGLQRSSVLRLSELLPEPPGASIGAATGAEVEKNADGIPVYMLRTSGTVTRLAADGLGTTAADEGVAFAEGEVVSIVTTDVIEMVQQQGGAAERVSCLGETIQVDGMTFDDLQAEDILDISSEGEGQGPVVSLVVVEHRPPLMAPQLVQIDDDNKRESVSRMWASMAAHGFSGWTARVSQPGRIHAGCKISKRGADDG</sequence>
<dbReference type="AlphaFoldDB" id="A0A6S9SAI7"/>
<evidence type="ECO:0000313" key="3">
    <source>
        <dbReference type="EMBL" id="CAE0600028.1"/>
    </source>
</evidence>
<dbReference type="GO" id="GO:0030151">
    <property type="term" value="F:molybdenum ion binding"/>
    <property type="evidence" value="ECO:0007669"/>
    <property type="project" value="InterPro"/>
</dbReference>
<proteinExistence type="predicted"/>
<dbReference type="InterPro" id="IPR005302">
    <property type="entry name" value="MoCF_Sase_C"/>
</dbReference>
<name>A0A6S9SAI7_EMIHU</name>
<protein>
    <recommendedName>
        <fullName evidence="2">MOSC domain-containing protein</fullName>
    </recommendedName>
</protein>
<dbReference type="GO" id="GO:0003824">
    <property type="term" value="F:catalytic activity"/>
    <property type="evidence" value="ECO:0007669"/>
    <property type="project" value="InterPro"/>
</dbReference>
<dbReference type="EMBL" id="HBIR01061136">
    <property type="protein sequence ID" value="CAE0600028.1"/>
    <property type="molecule type" value="Transcribed_RNA"/>
</dbReference>
<dbReference type="Pfam" id="PF03473">
    <property type="entry name" value="MOSC"/>
    <property type="match status" value="1"/>
</dbReference>
<feature type="domain" description="MOSC" evidence="2">
    <location>
        <begin position="88"/>
        <end position="212"/>
    </location>
</feature>
<dbReference type="Gene3D" id="2.40.33.20">
    <property type="entry name" value="PK beta-barrel domain-like"/>
    <property type="match status" value="1"/>
</dbReference>
<keyword evidence="1" id="KW-0732">Signal</keyword>
<feature type="signal peptide" evidence="1">
    <location>
        <begin position="1"/>
        <end position="18"/>
    </location>
</feature>
<organism evidence="3">
    <name type="scientific">Emiliania huxleyi</name>
    <name type="common">Coccolithophore</name>
    <name type="synonym">Pontosphaera huxleyi</name>
    <dbReference type="NCBI Taxonomy" id="2903"/>
    <lineage>
        <taxon>Eukaryota</taxon>
        <taxon>Haptista</taxon>
        <taxon>Haptophyta</taxon>
        <taxon>Prymnesiophyceae</taxon>
        <taxon>Isochrysidales</taxon>
        <taxon>Noelaerhabdaceae</taxon>
        <taxon>Emiliania</taxon>
    </lineage>
</organism>
<feature type="chain" id="PRO_5030159627" description="MOSC domain-containing protein" evidence="1">
    <location>
        <begin position="19"/>
        <end position="220"/>
    </location>
</feature>
<evidence type="ECO:0000256" key="1">
    <source>
        <dbReference type="SAM" id="SignalP"/>
    </source>
</evidence>
<reference evidence="3" key="1">
    <citation type="submission" date="2021-01" db="EMBL/GenBank/DDBJ databases">
        <authorList>
            <person name="Corre E."/>
            <person name="Pelletier E."/>
            <person name="Niang G."/>
            <person name="Scheremetjew M."/>
            <person name="Finn R."/>
            <person name="Kale V."/>
            <person name="Holt S."/>
            <person name="Cochrane G."/>
            <person name="Meng A."/>
            <person name="Brown T."/>
            <person name="Cohen L."/>
        </authorList>
    </citation>
    <scope>NUCLEOTIDE SEQUENCE</scope>
    <source>
        <strain evidence="3">379</strain>
    </source>
</reference>
<gene>
    <name evidence="3" type="ORF">EHUX00137_LOCUS47507</name>
</gene>
<dbReference type="GO" id="GO:0030170">
    <property type="term" value="F:pyridoxal phosphate binding"/>
    <property type="evidence" value="ECO:0007669"/>
    <property type="project" value="InterPro"/>
</dbReference>